<reference evidence="1" key="1">
    <citation type="submission" date="2019-08" db="EMBL/GenBank/DDBJ databases">
        <authorList>
            <person name="Liu F."/>
        </authorList>
    </citation>
    <scope>NUCLEOTIDE SEQUENCE [LARGE SCALE GENOMIC DNA]</scope>
    <source>
        <strain evidence="1">PA1801</strain>
        <tissue evidence="1">Leaf</tissue>
    </source>
</reference>
<keyword evidence="2" id="KW-1185">Reference proteome</keyword>
<sequence>MEVFLRILIHAQNNNVLRGIRASINGPRINHLFFADDALLFVRNKKRNEGQSDRFVWFHNPNGCFTSKLAYSWLLLKEIGFGPHSCVDWLENIMRILDKRAMADLITILWNCWNSGNNFIFKGKEDKARTIWDRASNLGKEFRIYNLLNAPMLSQNMVIKKWEKPPRGFEAKCIAFERSIELAGQLNINDDALFETDHAGLVNIMNSDNTDVTIIGDRIKACRDAFNNFKSAKLIWSNQSCNNVTDFIYRQYKLLCELKGIIGDAIYEKLYELYAKKCKQKALALSECTFALQRVLKKMSSIVPSTRDANMHPYLEYLTQCMVSLGPVVMHYVSQHGLDIIYRPQLPLSWHSPTSMDPCTPPLSVFSEVSPSIPVPQGSANTRLQSKGFVIRDPMDHPQLSLQSSIRTLGKVKRILLLWRAKIVMAIQI</sequence>
<evidence type="ECO:0000313" key="2">
    <source>
        <dbReference type="Proteomes" id="UP000325315"/>
    </source>
</evidence>
<evidence type="ECO:0008006" key="3">
    <source>
        <dbReference type="Google" id="ProtNLM"/>
    </source>
</evidence>
<protein>
    <recommendedName>
        <fullName evidence="3">Reverse transcriptase</fullName>
    </recommendedName>
</protein>
<proteinExistence type="predicted"/>
<organism evidence="1 2">
    <name type="scientific">Gossypium australe</name>
    <dbReference type="NCBI Taxonomy" id="47621"/>
    <lineage>
        <taxon>Eukaryota</taxon>
        <taxon>Viridiplantae</taxon>
        <taxon>Streptophyta</taxon>
        <taxon>Embryophyta</taxon>
        <taxon>Tracheophyta</taxon>
        <taxon>Spermatophyta</taxon>
        <taxon>Magnoliopsida</taxon>
        <taxon>eudicotyledons</taxon>
        <taxon>Gunneridae</taxon>
        <taxon>Pentapetalae</taxon>
        <taxon>rosids</taxon>
        <taxon>malvids</taxon>
        <taxon>Malvales</taxon>
        <taxon>Malvaceae</taxon>
        <taxon>Malvoideae</taxon>
        <taxon>Gossypium</taxon>
    </lineage>
</organism>
<accession>A0A5B6VN11</accession>
<gene>
    <name evidence="1" type="ORF">EPI10_016240</name>
</gene>
<name>A0A5B6VN11_9ROSI</name>
<comment type="caution">
    <text evidence="1">The sequence shown here is derived from an EMBL/GenBank/DDBJ whole genome shotgun (WGS) entry which is preliminary data.</text>
</comment>
<dbReference type="OrthoDB" id="995925at2759"/>
<dbReference type="Proteomes" id="UP000325315">
    <property type="component" value="Unassembled WGS sequence"/>
</dbReference>
<dbReference type="EMBL" id="SMMG02000006">
    <property type="protein sequence ID" value="KAA3470540.1"/>
    <property type="molecule type" value="Genomic_DNA"/>
</dbReference>
<evidence type="ECO:0000313" key="1">
    <source>
        <dbReference type="EMBL" id="KAA3470540.1"/>
    </source>
</evidence>
<dbReference type="AlphaFoldDB" id="A0A5B6VN11"/>